<feature type="domain" description="Myb-like" evidence="6">
    <location>
        <begin position="1366"/>
        <end position="1417"/>
    </location>
</feature>
<feature type="compositionally biased region" description="Polar residues" evidence="5">
    <location>
        <begin position="1985"/>
        <end position="1998"/>
    </location>
</feature>
<feature type="compositionally biased region" description="Basic and acidic residues" evidence="5">
    <location>
        <begin position="2157"/>
        <end position="2173"/>
    </location>
</feature>
<dbReference type="Pfam" id="PF25299">
    <property type="entry name" value="ZZ_ADA2"/>
    <property type="match status" value="1"/>
</dbReference>
<gene>
    <name evidence="10" type="primary">ADA2</name>
    <name evidence="10" type="ORF">PCHDS_000320200</name>
</gene>
<feature type="compositionally biased region" description="Low complexity" evidence="5">
    <location>
        <begin position="2115"/>
        <end position="2128"/>
    </location>
</feature>
<feature type="region of interest" description="Disordered" evidence="5">
    <location>
        <begin position="1755"/>
        <end position="1797"/>
    </location>
</feature>
<dbReference type="Gene3D" id="1.10.10.10">
    <property type="entry name" value="Winged helix-like DNA-binding domain superfamily/Winged helix DNA-binding domain"/>
    <property type="match status" value="1"/>
</dbReference>
<dbReference type="GO" id="GO:0003713">
    <property type="term" value="F:transcription coactivator activity"/>
    <property type="evidence" value="ECO:0007669"/>
    <property type="project" value="TreeGrafter"/>
</dbReference>
<evidence type="ECO:0000313" key="11">
    <source>
        <dbReference type="Proteomes" id="UP000507536"/>
    </source>
</evidence>
<feature type="compositionally biased region" description="Polar residues" evidence="5">
    <location>
        <begin position="2017"/>
        <end position="2030"/>
    </location>
</feature>
<dbReference type="PANTHER" id="PTHR12374:SF20">
    <property type="entry name" value="TRANSCRIPTIONAL ADAPTER 2-ALPHA"/>
    <property type="match status" value="1"/>
</dbReference>
<feature type="compositionally biased region" description="Polar residues" evidence="5">
    <location>
        <begin position="1892"/>
        <end position="1917"/>
    </location>
</feature>
<keyword evidence="2 4" id="KW-0863">Zinc-finger</keyword>
<feature type="domain" description="SANT" evidence="8">
    <location>
        <begin position="1364"/>
        <end position="1421"/>
    </location>
</feature>
<feature type="compositionally biased region" description="Polar residues" evidence="5">
    <location>
        <begin position="1002"/>
        <end position="1014"/>
    </location>
</feature>
<reference evidence="10 11" key="1">
    <citation type="submission" date="2016-08" db="EMBL/GenBank/DDBJ databases">
        <authorList>
            <consortium name="Pathogen Informatics"/>
        </authorList>
    </citation>
    <scope>NUCLEOTIDE SEQUENCE [LARGE SCALE GENOMIC DNA]</scope>
    <source>
        <strain evidence="10 11">DS</strain>
    </source>
</reference>
<dbReference type="GO" id="GO:0003682">
    <property type="term" value="F:chromatin binding"/>
    <property type="evidence" value="ECO:0007669"/>
    <property type="project" value="TreeGrafter"/>
</dbReference>
<evidence type="ECO:0000259" key="9">
    <source>
        <dbReference type="PROSITE" id="PS51294"/>
    </source>
</evidence>
<feature type="compositionally biased region" description="Polar residues" evidence="5">
    <location>
        <begin position="911"/>
        <end position="948"/>
    </location>
</feature>
<dbReference type="InterPro" id="IPR009057">
    <property type="entry name" value="Homeodomain-like_sf"/>
</dbReference>
<dbReference type="Proteomes" id="UP000507536">
    <property type="component" value="Chromosome 12"/>
</dbReference>
<dbReference type="PROSITE" id="PS51294">
    <property type="entry name" value="HTH_MYB"/>
    <property type="match status" value="1"/>
</dbReference>
<protein>
    <submittedName>
        <fullName evidence="10">Transcriptional coactivator ADA2, putative</fullName>
    </submittedName>
</protein>
<evidence type="ECO:0000256" key="3">
    <source>
        <dbReference type="ARBA" id="ARBA00022833"/>
    </source>
</evidence>
<dbReference type="PROSITE" id="PS01357">
    <property type="entry name" value="ZF_ZZ_1"/>
    <property type="match status" value="1"/>
</dbReference>
<dbReference type="Pfam" id="PF00249">
    <property type="entry name" value="Myb_DNA-binding"/>
    <property type="match status" value="1"/>
</dbReference>
<feature type="region of interest" description="Disordered" evidence="5">
    <location>
        <begin position="2067"/>
        <end position="2092"/>
    </location>
</feature>
<dbReference type="GO" id="GO:0006338">
    <property type="term" value="P:chromatin remodeling"/>
    <property type="evidence" value="ECO:0007669"/>
    <property type="project" value="TreeGrafter"/>
</dbReference>
<dbReference type="PROSITE" id="PS50135">
    <property type="entry name" value="ZF_ZZ_2"/>
    <property type="match status" value="1"/>
</dbReference>
<dbReference type="SMART" id="SM00291">
    <property type="entry name" value="ZnF_ZZ"/>
    <property type="match status" value="1"/>
</dbReference>
<feature type="region of interest" description="Disordered" evidence="5">
    <location>
        <begin position="911"/>
        <end position="1014"/>
    </location>
</feature>
<accession>A0A1C6YI24</accession>
<dbReference type="InterPro" id="IPR000433">
    <property type="entry name" value="Znf_ZZ"/>
</dbReference>
<feature type="compositionally biased region" description="Basic and acidic residues" evidence="5">
    <location>
        <begin position="1934"/>
        <end position="1949"/>
    </location>
</feature>
<keyword evidence="1" id="KW-0479">Metal-binding</keyword>
<feature type="compositionally biased region" description="Low complexity" evidence="5">
    <location>
        <begin position="568"/>
        <end position="605"/>
    </location>
</feature>
<dbReference type="SMART" id="SM00717">
    <property type="entry name" value="SANT"/>
    <property type="match status" value="1"/>
</dbReference>
<feature type="compositionally biased region" description="Low complexity" evidence="5">
    <location>
        <begin position="1842"/>
        <end position="1856"/>
    </location>
</feature>
<dbReference type="InterPro" id="IPR055141">
    <property type="entry name" value="TADA2A_B-like_dom"/>
</dbReference>
<organism evidence="10 11">
    <name type="scientific">Plasmodium chabaudi adami</name>
    <dbReference type="NCBI Taxonomy" id="5826"/>
    <lineage>
        <taxon>Eukaryota</taxon>
        <taxon>Sar</taxon>
        <taxon>Alveolata</taxon>
        <taxon>Apicomplexa</taxon>
        <taxon>Aconoidasida</taxon>
        <taxon>Haemosporida</taxon>
        <taxon>Plasmodiidae</taxon>
        <taxon>Plasmodium</taxon>
        <taxon>Plasmodium (Vinckeia)</taxon>
    </lineage>
</organism>
<dbReference type="InterPro" id="IPR036388">
    <property type="entry name" value="WH-like_DNA-bd_sf"/>
</dbReference>
<dbReference type="GO" id="GO:0008270">
    <property type="term" value="F:zinc ion binding"/>
    <property type="evidence" value="ECO:0007669"/>
    <property type="project" value="UniProtKB-KW"/>
</dbReference>
<dbReference type="PROSITE" id="PS50090">
    <property type="entry name" value="MYB_LIKE"/>
    <property type="match status" value="1"/>
</dbReference>
<feature type="region of interest" description="Disordered" evidence="5">
    <location>
        <begin position="568"/>
        <end position="662"/>
    </location>
</feature>
<dbReference type="EMBL" id="LT608192">
    <property type="protein sequence ID" value="SCM23046.1"/>
    <property type="molecule type" value="Genomic_DNA"/>
</dbReference>
<dbReference type="InterPro" id="IPR017884">
    <property type="entry name" value="SANT_dom"/>
</dbReference>
<sequence>MNNVYKYDELYSCALKPYDNNAISNSYINNAEQLIKFYEYLLALHIIQVLLIKHGEALSKEKLKDNHNNLYKFVNDQNKNNVNTIQINNHNSDNKYDEINLITNNDSNTINNSPKCTNGATNRCIMSSGCYSSRNENKLIKLDSVNHDISFYNNQIINKEISNFSNEGRVKLSYDQDVDNNFVLNYKKNTICNYVSSKNCEKNALAILDGSKEKTNFSNRTHNGIVVRKGGKTNEKKQKVIVHNNFPLFINQIKSIVTFKNLQKNVFLYNILNSFKEVVYINKMIKCQEPYYILNKNIELIIISDEIKKFRMFKCIFEINKISNKFIFHLIYQDKNIYRFINYFLCKKYVRLIKNGTINISNNTKSDSIKYNLFEIFLKIFGKLIHNMKKKSYTTTNLIELVKEEIIKMENSCISLSCPHKINDKIISILFRNIFKLVKRYIGVKNKFPFPPKNNIRHVKYIYKFLLFFLFNMFKRYSNIYKEMECKIFLNIEEDIDRYKFCSQNKKTIFNIKHIFQYINNFKCDKKYTKLLNQFEHNLKYIIKSKINDGKKGSPRCCSNMNDGDNKNYNYSNNNYSNNNSRDVNNNNLGNYDGNKFFGNGNDGMDAGGNGGGGDDNSNSNNHNNNNGNNYYDSDEEDEKRKNGNKNNLEDKLKNGNGYNNDMNNGNYNNMDDNINKNNDMFVNNFSNMDNKIEGGFNRNPSASLSDKGGMVPEGVTDMNNQNLSHINYKNAKNMMNTPGMIPHGGPNAEMNNRIGNPSLNQMMNLNNNTNPYIPTDSLMHDMKQSSQLLKQKQNLYNLGTQNMADNKNDTNKLNNATQANRNNSNNIVPPNFMQNPLHQQFQMQQQLNLQQLLHEQNMHQYNMMQGNQGKFPNQPQLQKQGTNAPLLNISQMVPMNPNDQRNVMVSQKIPRNSIPSGNPAESANNSQRNSTAGVNSSLIPNQANLPNPATMKFPYKGNNPPQNINNSNITGNNIPQQAMGPHHLQQVQQQPPMQHMQQPQRNSLSTNPANKSSMQHNLMQMHPQNPQYMMQGKNPNPQQLMQQSQPNMQKVQHQLFQYAQGVQQQMIPPQKNMNPASMNPQMNRQQNHMPGMGGSGGSATHGPLNQQNAPQFMHNNNPVHAYQPHNAPFLQRTPGQPVSHQQIPFEWMHNPYLQQQYLLQQCHLTPQQLYIQQQQQKQHNLLQQKQQTMIQHQQQGIPSILINQQKQGGMQMHPNNPQQQQMQLLAIQHMNFPFKENMPVNFHQQMYKDNIIGINTNFDSMQNLNEMQRMNNEWVRGRILSVSNNNNNASIEGVPEDDIFDSNYHCDICNKDITHTIRIRCADCVDFDLCINCFSSGKEIKSEKCEHYNYHNYIPIPKYDFPLYKLNWSAEEELLLLDGISKYGFGNWEQVADLVNSVAKIPKTNKECESHYYNYYLKSSCAPLPDNKRLLIKPDGNPYDIEHVIEKDINENEDYVQTKNKKNTRTQIIGYWPLRGDFDIEYDNDAELLLADMEFKESDLPQQKELKLQVLEIYNSKLDERIYRKRTVIERGLLDTKSQLQKDKKRTKEEKELYTALKPLSRFLSPQHHEYFIQLLLEEQKLRQRLTKLQEWKTLGLQNIEQVQEYEVEKNRRAKESIKQQQENTENKVTKSFKSSKHEYKIKSEELEDNNDKKLNIETFLALDLLNEKEVEFCKDMKLPILFFLLIKRLLIMEVSNTNISMLKDINELKLKGYKVGQLYDFFLSFDLNQKDENMISDIAGADDNYDDKYSHFKKGEEKKKRGRPHIDFSSIDGMEKNEMNDHNIGTGTNNQSGNYNNANGYNNKISNAKNSTLINSIGGDNSQYLEANKSSEKNDDATLNDKNNLNNENGNDLYLSEKNNSTLNDMNEEIEGIGKRGRDKKNKKDEKKNSQLFDTSKNSDVFSGLEQQSSNTQENLSEKKKKSPKKRNSINETEKVENIKNSNDTEKGNSMNYNSDNDDDDEDDKKNNNKGKKKTNLKKKSSEIFNDTTSNANKNIQSKKRGNDNSLVNEKEGSACSTSLSNTNNSDPLLSKGEKKGSTKNDESTNIANVEINVKRKGSNTRLKKGSIDYELNGKDSKNSRHIDIENEETVAEDIFESTIDADDKVKKDKKLASNNTIASTSSTLSKNDKQKKNLKSKNDHNASTDIMSSSSIESTKDRDKKTKNNDDSSKKKTNKKRTLSSLIFSAKKAMKL</sequence>
<evidence type="ECO:0000259" key="8">
    <source>
        <dbReference type="PROSITE" id="PS51293"/>
    </source>
</evidence>
<feature type="compositionally biased region" description="Basic and acidic residues" evidence="5">
    <location>
        <begin position="2129"/>
        <end position="2145"/>
    </location>
</feature>
<feature type="compositionally biased region" description="Low complexity" evidence="5">
    <location>
        <begin position="616"/>
        <end position="630"/>
    </location>
</feature>
<dbReference type="CDD" id="cd02335">
    <property type="entry name" value="ZZ_ADA2"/>
    <property type="match status" value="1"/>
</dbReference>
<name>A0A1C6YI24_PLACE</name>
<dbReference type="Pfam" id="PF22941">
    <property type="entry name" value="TADA2A-like_3rd"/>
    <property type="match status" value="1"/>
</dbReference>
<feature type="compositionally biased region" description="Gly residues" evidence="5">
    <location>
        <begin position="606"/>
        <end position="615"/>
    </location>
</feature>
<dbReference type="GO" id="GO:0005634">
    <property type="term" value="C:nucleus"/>
    <property type="evidence" value="ECO:0007669"/>
    <property type="project" value="TreeGrafter"/>
</dbReference>
<keyword evidence="3" id="KW-0862">Zinc</keyword>
<feature type="compositionally biased region" description="Low complexity" evidence="5">
    <location>
        <begin position="1787"/>
        <end position="1797"/>
    </location>
</feature>
<feature type="region of interest" description="Disordered" evidence="5">
    <location>
        <begin position="2106"/>
        <end position="2195"/>
    </location>
</feature>
<evidence type="ECO:0000256" key="5">
    <source>
        <dbReference type="SAM" id="MobiDB-lite"/>
    </source>
</evidence>
<dbReference type="InterPro" id="IPR001005">
    <property type="entry name" value="SANT/Myb"/>
</dbReference>
<dbReference type="InterPro" id="IPR041983">
    <property type="entry name" value="ADA2-like_ZZ"/>
</dbReference>
<feature type="compositionally biased region" description="Low complexity" evidence="5">
    <location>
        <begin position="959"/>
        <end position="1001"/>
    </location>
</feature>
<dbReference type="Gene3D" id="3.30.60.90">
    <property type="match status" value="1"/>
</dbReference>
<feature type="domain" description="HTH myb-type" evidence="9">
    <location>
        <begin position="1361"/>
        <end position="1421"/>
    </location>
</feature>
<evidence type="ECO:0000259" key="7">
    <source>
        <dbReference type="PROSITE" id="PS50135"/>
    </source>
</evidence>
<dbReference type="GO" id="GO:0006357">
    <property type="term" value="P:regulation of transcription by RNA polymerase II"/>
    <property type="evidence" value="ECO:0007669"/>
    <property type="project" value="TreeGrafter"/>
</dbReference>
<dbReference type="InterPro" id="IPR017930">
    <property type="entry name" value="Myb_dom"/>
</dbReference>
<feature type="compositionally biased region" description="Basic and acidic residues" evidence="5">
    <location>
        <begin position="2034"/>
        <end position="2045"/>
    </location>
</feature>
<dbReference type="PANTHER" id="PTHR12374">
    <property type="entry name" value="TRANSCRIPTIONAL ADAPTOR 2 ADA2 -RELATED"/>
    <property type="match status" value="1"/>
</dbReference>
<dbReference type="SUPFAM" id="SSF57850">
    <property type="entry name" value="RING/U-box"/>
    <property type="match status" value="1"/>
</dbReference>
<feature type="compositionally biased region" description="Basic and acidic residues" evidence="5">
    <location>
        <begin position="2068"/>
        <end position="2087"/>
    </location>
</feature>
<feature type="region of interest" description="Disordered" evidence="5">
    <location>
        <begin position="1831"/>
        <end position="2046"/>
    </location>
</feature>
<dbReference type="InterPro" id="IPR043145">
    <property type="entry name" value="Znf_ZZ_sf"/>
</dbReference>
<proteinExistence type="predicted"/>
<dbReference type="PROSITE" id="PS51293">
    <property type="entry name" value="SANT"/>
    <property type="match status" value="1"/>
</dbReference>
<feature type="compositionally biased region" description="Basic residues" evidence="5">
    <location>
        <begin position="1970"/>
        <end position="1981"/>
    </location>
</feature>
<feature type="domain" description="ZZ-type" evidence="7">
    <location>
        <begin position="1302"/>
        <end position="1362"/>
    </location>
</feature>
<evidence type="ECO:0000259" key="6">
    <source>
        <dbReference type="PROSITE" id="PS50090"/>
    </source>
</evidence>
<feature type="compositionally biased region" description="Basic and acidic residues" evidence="5">
    <location>
        <begin position="1874"/>
        <end position="1891"/>
    </location>
</feature>
<dbReference type="Gene3D" id="1.10.10.60">
    <property type="entry name" value="Homeodomain-like"/>
    <property type="match status" value="1"/>
</dbReference>
<dbReference type="CDD" id="cd00167">
    <property type="entry name" value="SANT"/>
    <property type="match status" value="1"/>
</dbReference>
<feature type="compositionally biased region" description="Basic residues" evidence="5">
    <location>
        <begin position="1921"/>
        <end position="1930"/>
    </location>
</feature>
<evidence type="ECO:0000313" key="10">
    <source>
        <dbReference type="EMBL" id="SCM23046.1"/>
    </source>
</evidence>
<evidence type="ECO:0000256" key="1">
    <source>
        <dbReference type="ARBA" id="ARBA00022723"/>
    </source>
</evidence>
<evidence type="ECO:0000256" key="4">
    <source>
        <dbReference type="PROSITE-ProRule" id="PRU00228"/>
    </source>
</evidence>
<evidence type="ECO:0000256" key="2">
    <source>
        <dbReference type="ARBA" id="ARBA00022771"/>
    </source>
</evidence>
<dbReference type="FunFam" id="1.10.10.60:FF:000366">
    <property type="entry name" value="Transcriptional coactivator ADA2"/>
    <property type="match status" value="1"/>
</dbReference>
<feature type="compositionally biased region" description="Low complexity" evidence="5">
    <location>
        <begin position="2146"/>
        <end position="2156"/>
    </location>
</feature>
<dbReference type="SUPFAM" id="SSF46689">
    <property type="entry name" value="Homeodomain-like"/>
    <property type="match status" value="2"/>
</dbReference>